<protein>
    <recommendedName>
        <fullName evidence="2">TolC family protein</fullName>
    </recommendedName>
</protein>
<dbReference type="AlphaFoldDB" id="A0A383DB00"/>
<gene>
    <name evidence="1" type="ORF">METZ01_LOCUS494378</name>
</gene>
<name>A0A383DB00_9ZZZZ</name>
<sequence>MKCFLKVVLVVTLTLGFNESKANTLFDSLNSAYLNNPKLNAERANMRASKEEKRESV</sequence>
<evidence type="ECO:0000313" key="1">
    <source>
        <dbReference type="EMBL" id="SVE41524.1"/>
    </source>
</evidence>
<organism evidence="1">
    <name type="scientific">marine metagenome</name>
    <dbReference type="NCBI Taxonomy" id="408172"/>
    <lineage>
        <taxon>unclassified sequences</taxon>
        <taxon>metagenomes</taxon>
        <taxon>ecological metagenomes</taxon>
    </lineage>
</organism>
<evidence type="ECO:0008006" key="2">
    <source>
        <dbReference type="Google" id="ProtNLM"/>
    </source>
</evidence>
<feature type="non-terminal residue" evidence="1">
    <location>
        <position position="57"/>
    </location>
</feature>
<dbReference type="EMBL" id="UINC01215704">
    <property type="protein sequence ID" value="SVE41524.1"/>
    <property type="molecule type" value="Genomic_DNA"/>
</dbReference>
<feature type="non-terminal residue" evidence="1">
    <location>
        <position position="1"/>
    </location>
</feature>
<accession>A0A383DB00</accession>
<proteinExistence type="predicted"/>
<reference evidence="1" key="1">
    <citation type="submission" date="2018-05" db="EMBL/GenBank/DDBJ databases">
        <authorList>
            <person name="Lanie J.A."/>
            <person name="Ng W.-L."/>
            <person name="Kazmierczak K.M."/>
            <person name="Andrzejewski T.M."/>
            <person name="Davidsen T.M."/>
            <person name="Wayne K.J."/>
            <person name="Tettelin H."/>
            <person name="Glass J.I."/>
            <person name="Rusch D."/>
            <person name="Podicherti R."/>
            <person name="Tsui H.-C.T."/>
            <person name="Winkler M.E."/>
        </authorList>
    </citation>
    <scope>NUCLEOTIDE SEQUENCE</scope>
</reference>